<evidence type="ECO:0000313" key="2">
    <source>
        <dbReference type="Proteomes" id="UP000000537"/>
    </source>
</evidence>
<reference evidence="1 2" key="2">
    <citation type="journal article" date="2008" name="BMC Genomics">
        <title>Comparative genomics-based investigation of resequencing targets in Vibrio fischeri: focus on point miscalls and artefactual expansions.</title>
        <authorList>
            <person name="Mandel M.J."/>
            <person name="Stabb E.V."/>
            <person name="Ruby E.G."/>
        </authorList>
    </citation>
    <scope>NUCLEOTIDE SEQUENCE [LARGE SCALE GENOMIC DNA]</scope>
    <source>
        <strain evidence="2">ATCC 700601 / ES114</strain>
    </source>
</reference>
<dbReference type="Proteomes" id="UP000000537">
    <property type="component" value="Chromosome II"/>
</dbReference>
<dbReference type="HOGENOM" id="CLU_2385323_0_0_6"/>
<dbReference type="AlphaFoldDB" id="Q5DZU0"/>
<sequence length="94" mass="10675">MSSKKEMYIIDGKNYKLHAAYNDEWPPISDGEYVVIIKDLFSGAEVAYHSTNPTNANQVLNMKVSFEQDAFDFYSPESSQLVAISYRKSQLLSV</sequence>
<dbReference type="KEGG" id="vfi:VF_A0636"/>
<dbReference type="EMBL" id="CP000021">
    <property type="protein sequence ID" value="AAW87706.1"/>
    <property type="molecule type" value="Genomic_DNA"/>
</dbReference>
<dbReference type="GeneID" id="54165959"/>
<dbReference type="RefSeq" id="WP_011263474.1">
    <property type="nucleotide sequence ID" value="NC_006841.2"/>
</dbReference>
<keyword evidence="2" id="KW-1185">Reference proteome</keyword>
<dbReference type="EnsemblBacteria" id="AAW87706">
    <property type="protein sequence ID" value="AAW87706"/>
    <property type="gene ID" value="VF_A0636"/>
</dbReference>
<gene>
    <name evidence="1" type="ordered locus">VF_A0636</name>
</gene>
<accession>Q5DZU0</accession>
<reference evidence="1 2" key="1">
    <citation type="journal article" date="2005" name="Proc. Natl. Acad. Sci. U.S.A.">
        <title>Complete genome sequence of Vibrio fischeri: a symbiotic bacterium with pathogenic congeners.</title>
        <authorList>
            <person name="Ruby E.G."/>
            <person name="Urbanowski M."/>
            <person name="Campbell J."/>
            <person name="Dunn A."/>
            <person name="Faini M."/>
            <person name="Gunsalus R."/>
            <person name="Lostroh P."/>
            <person name="Lupp C."/>
            <person name="McCann J."/>
            <person name="Millikan D."/>
            <person name="Schaefer A."/>
            <person name="Stabb E."/>
            <person name="Stevens A."/>
            <person name="Visick K."/>
            <person name="Whistler C."/>
            <person name="Greenberg E.P."/>
        </authorList>
    </citation>
    <scope>NUCLEOTIDE SEQUENCE [LARGE SCALE GENOMIC DNA]</scope>
    <source>
        <strain evidence="2">ATCC 700601 / ES114</strain>
    </source>
</reference>
<protein>
    <submittedName>
        <fullName evidence="1">Uncharacterized protein</fullName>
    </submittedName>
</protein>
<evidence type="ECO:0000313" key="1">
    <source>
        <dbReference type="EMBL" id="AAW87706.1"/>
    </source>
</evidence>
<name>Q5DZU0_ALIF1</name>
<organism evidence="1 2">
    <name type="scientific">Aliivibrio fischeri (strain ATCC 700601 / ES114)</name>
    <name type="common">Vibrio fischeri</name>
    <dbReference type="NCBI Taxonomy" id="312309"/>
    <lineage>
        <taxon>Bacteria</taxon>
        <taxon>Pseudomonadati</taxon>
        <taxon>Pseudomonadota</taxon>
        <taxon>Gammaproteobacteria</taxon>
        <taxon>Vibrionales</taxon>
        <taxon>Vibrionaceae</taxon>
        <taxon>Aliivibrio</taxon>
    </lineage>
</organism>
<proteinExistence type="predicted"/>